<dbReference type="RefSeq" id="WP_379740703.1">
    <property type="nucleotide sequence ID" value="NZ_JBHSGW010000025.1"/>
</dbReference>
<evidence type="ECO:0000256" key="1">
    <source>
        <dbReference type="SAM" id="Phobius"/>
    </source>
</evidence>
<organism evidence="2 3">
    <name type="scientific">Flavobacterium ponti</name>
    <dbReference type="NCBI Taxonomy" id="665133"/>
    <lineage>
        <taxon>Bacteria</taxon>
        <taxon>Pseudomonadati</taxon>
        <taxon>Bacteroidota</taxon>
        <taxon>Flavobacteriia</taxon>
        <taxon>Flavobacteriales</taxon>
        <taxon>Flavobacteriaceae</taxon>
        <taxon>Flavobacterium</taxon>
    </lineage>
</organism>
<dbReference type="EMBL" id="JBHSGW010000025">
    <property type="protein sequence ID" value="MFC4740071.1"/>
    <property type="molecule type" value="Genomic_DNA"/>
</dbReference>
<comment type="caution">
    <text evidence="2">The sequence shown here is derived from an EMBL/GenBank/DDBJ whole genome shotgun (WGS) entry which is preliminary data.</text>
</comment>
<proteinExistence type="predicted"/>
<protein>
    <submittedName>
        <fullName evidence="2">Uncharacterized protein</fullName>
    </submittedName>
</protein>
<evidence type="ECO:0000313" key="3">
    <source>
        <dbReference type="Proteomes" id="UP001595885"/>
    </source>
</evidence>
<gene>
    <name evidence="2" type="ORF">ACFO3U_08695</name>
</gene>
<feature type="transmembrane region" description="Helical" evidence="1">
    <location>
        <begin position="84"/>
        <end position="100"/>
    </location>
</feature>
<reference evidence="3" key="1">
    <citation type="journal article" date="2019" name="Int. J. Syst. Evol. Microbiol.">
        <title>The Global Catalogue of Microorganisms (GCM) 10K type strain sequencing project: providing services to taxonomists for standard genome sequencing and annotation.</title>
        <authorList>
            <consortium name="The Broad Institute Genomics Platform"/>
            <consortium name="The Broad Institute Genome Sequencing Center for Infectious Disease"/>
            <person name="Wu L."/>
            <person name="Ma J."/>
        </authorList>
    </citation>
    <scope>NUCLEOTIDE SEQUENCE [LARGE SCALE GENOMIC DNA]</scope>
    <source>
        <strain evidence="3">CCUG 50349</strain>
    </source>
</reference>
<feature type="transmembrane region" description="Helical" evidence="1">
    <location>
        <begin position="16"/>
        <end position="34"/>
    </location>
</feature>
<keyword evidence="3" id="KW-1185">Reference proteome</keyword>
<name>A0ABV9P636_9FLAO</name>
<evidence type="ECO:0000313" key="2">
    <source>
        <dbReference type="EMBL" id="MFC4740071.1"/>
    </source>
</evidence>
<dbReference type="Proteomes" id="UP001595885">
    <property type="component" value="Unassembled WGS sequence"/>
</dbReference>
<feature type="transmembrane region" description="Helical" evidence="1">
    <location>
        <begin position="54"/>
        <end position="72"/>
    </location>
</feature>
<keyword evidence="1" id="KW-0812">Transmembrane</keyword>
<accession>A0ABV9P636</accession>
<keyword evidence="1" id="KW-0472">Membrane</keyword>
<sequence>MFESIINWIIANKDSLISNLVVTLFFIGVGKLWILKNRIPNAIKTLVNIKGIKYLGFIVVYILPLGTIAWMIVDKTNEPTFKNIALFIIICVSLIFNILMNHIRDIYKMFTELTSKSSDNDDVHKKAINIIFEYIGKDERIK</sequence>
<keyword evidence="1" id="KW-1133">Transmembrane helix</keyword>